<dbReference type="Proteomes" id="UP000739411">
    <property type="component" value="Unassembled WGS sequence"/>
</dbReference>
<dbReference type="AlphaFoldDB" id="A0A935MRG3"/>
<sequence>MHLFVDISSHGLGHLAITAPVLNALGKISPNLRLTVRSGIPPAKLRQRIHVPFELIEASSDFGYVMIDATHIDLAASANAYRRAHENWSARVAEESRCLKKLKPDLVLSNVSYLPLAGAAQAGIPALSLCSLNWADLFGHFFGQQPWASNIHAEILAAYRSAQGFLRVTPGMAMPELGNLQIVGLIAAIGQLHDLGLGENKAVLVAMGGIAHRLPVENWPRLPGIRWLVPAEWDCQHPDAIAIESFGLGFTDLLCSVNAVITKPGYGTFTEAACNGTPVIYQRREDWPEQDCLIDWLQANGRCLEVDAGILQTGELALVLAQLSQLPIAQHPPASGSEEAACYLQSALSHSGNHHARHH</sequence>
<organism evidence="1 2">
    <name type="scientific">Candidatus Dechloromonas phosphorivorans</name>
    <dbReference type="NCBI Taxonomy" id="2899244"/>
    <lineage>
        <taxon>Bacteria</taxon>
        <taxon>Pseudomonadati</taxon>
        <taxon>Pseudomonadota</taxon>
        <taxon>Betaproteobacteria</taxon>
        <taxon>Rhodocyclales</taxon>
        <taxon>Azonexaceae</taxon>
        <taxon>Dechloromonas</taxon>
    </lineage>
</organism>
<accession>A0A935MRG3</accession>
<dbReference type="PANTHER" id="PTHR38134:SF2">
    <property type="entry name" value="GALACTOKINASE"/>
    <property type="match status" value="1"/>
</dbReference>
<dbReference type="EMBL" id="JADJMS010000028">
    <property type="protein sequence ID" value="MBK7415953.1"/>
    <property type="molecule type" value="Genomic_DNA"/>
</dbReference>
<evidence type="ECO:0008006" key="3">
    <source>
        <dbReference type="Google" id="ProtNLM"/>
    </source>
</evidence>
<gene>
    <name evidence="1" type="ORF">IPJ38_13380</name>
</gene>
<evidence type="ECO:0000313" key="1">
    <source>
        <dbReference type="EMBL" id="MBK7415953.1"/>
    </source>
</evidence>
<comment type="caution">
    <text evidence="1">The sequence shown here is derived from an EMBL/GenBank/DDBJ whole genome shotgun (WGS) entry which is preliminary data.</text>
</comment>
<reference evidence="1 2" key="1">
    <citation type="submission" date="2020-10" db="EMBL/GenBank/DDBJ databases">
        <title>Connecting structure to function with the recovery of over 1000 high-quality activated sludge metagenome-assembled genomes encoding full-length rRNA genes using long-read sequencing.</title>
        <authorList>
            <person name="Singleton C.M."/>
            <person name="Petriglieri F."/>
            <person name="Kristensen J.M."/>
            <person name="Kirkegaard R.H."/>
            <person name="Michaelsen T.Y."/>
            <person name="Andersen M.H."/>
            <person name="Karst S.M."/>
            <person name="Dueholm M.S."/>
            <person name="Nielsen P.H."/>
            <person name="Albertsen M."/>
        </authorList>
    </citation>
    <scope>NUCLEOTIDE SEQUENCE [LARGE SCALE GENOMIC DNA]</scope>
    <source>
        <strain evidence="1">EsbW_18-Q3-R4-48_BATAC.463</strain>
    </source>
</reference>
<proteinExistence type="predicted"/>
<dbReference type="PANTHER" id="PTHR38134">
    <property type="entry name" value="SLR1395 PROTEIN"/>
    <property type="match status" value="1"/>
</dbReference>
<evidence type="ECO:0000313" key="2">
    <source>
        <dbReference type="Proteomes" id="UP000739411"/>
    </source>
</evidence>
<dbReference type="Gene3D" id="3.40.50.2000">
    <property type="entry name" value="Glycogen Phosphorylase B"/>
    <property type="match status" value="1"/>
</dbReference>
<name>A0A935MRG3_9RHOO</name>
<dbReference type="SUPFAM" id="SSF53756">
    <property type="entry name" value="UDP-Glycosyltransferase/glycogen phosphorylase"/>
    <property type="match status" value="1"/>
</dbReference>
<dbReference type="InterPro" id="IPR053205">
    <property type="entry name" value="GHMP_kinase_L-arabinokinase"/>
</dbReference>
<protein>
    <recommendedName>
        <fullName evidence="3">Glycosyl transferase family 28 C-terminal domain-containing protein</fullName>
    </recommendedName>
</protein>